<sequence length="302" mass="34050">MGTKAAAQSYDTFDPYQQSHPCEPAPLDFSPSDLTWMNEGATQQAWDTHGPALGWEPLPAGTIYPLYLADVKASRMAGVWSGGDEGLVDGTLGGRFGLLRHNQGGEGPYMRGMQIDTEGSANVRLIPGENMDVKSVDFRAGVPVSFGFGRLHTRFGYYHLSSHVGDEYLLKRPDFNRLNFSRDVLFIGAGYWLTPATRIYGEAGWAFYSDISKEWEFMFGIERAPRFATGMRGQPFYAIQGHLREELDFGGHFNSQIGWAWRRNASSGLFRIGLQYFNGKSQQYSFYQQNEQQLGFGLWYDY</sequence>
<dbReference type="RefSeq" id="WP_218932692.1">
    <property type="nucleotide sequence ID" value="NZ_CP036262.1"/>
</dbReference>
<evidence type="ECO:0008006" key="4">
    <source>
        <dbReference type="Google" id="ProtNLM"/>
    </source>
</evidence>
<organism evidence="2 3">
    <name type="scientific">Roseimaritima multifibrata</name>
    <dbReference type="NCBI Taxonomy" id="1930274"/>
    <lineage>
        <taxon>Bacteria</taxon>
        <taxon>Pseudomonadati</taxon>
        <taxon>Planctomycetota</taxon>
        <taxon>Planctomycetia</taxon>
        <taxon>Pirellulales</taxon>
        <taxon>Pirellulaceae</taxon>
        <taxon>Roseimaritima</taxon>
    </lineage>
</organism>
<dbReference type="EMBL" id="CP036262">
    <property type="protein sequence ID" value="QDS94804.1"/>
    <property type="molecule type" value="Genomic_DNA"/>
</dbReference>
<accession>A0A517MIX4</accession>
<evidence type="ECO:0000313" key="2">
    <source>
        <dbReference type="EMBL" id="QDS94804.1"/>
    </source>
</evidence>
<dbReference type="AlphaFoldDB" id="A0A517MIX4"/>
<keyword evidence="3" id="KW-1185">Reference proteome</keyword>
<dbReference type="Proteomes" id="UP000320672">
    <property type="component" value="Chromosome"/>
</dbReference>
<evidence type="ECO:0000313" key="3">
    <source>
        <dbReference type="Proteomes" id="UP000320672"/>
    </source>
</evidence>
<name>A0A517MIX4_9BACT</name>
<protein>
    <recommendedName>
        <fullName evidence="4">DUF1207 domain-containing protein</fullName>
    </recommendedName>
</protein>
<reference evidence="2 3" key="1">
    <citation type="submission" date="2019-02" db="EMBL/GenBank/DDBJ databases">
        <title>Deep-cultivation of Planctomycetes and their phenomic and genomic characterization uncovers novel biology.</title>
        <authorList>
            <person name="Wiegand S."/>
            <person name="Jogler M."/>
            <person name="Boedeker C."/>
            <person name="Pinto D."/>
            <person name="Vollmers J."/>
            <person name="Rivas-Marin E."/>
            <person name="Kohn T."/>
            <person name="Peeters S.H."/>
            <person name="Heuer A."/>
            <person name="Rast P."/>
            <person name="Oberbeckmann S."/>
            <person name="Bunk B."/>
            <person name="Jeske O."/>
            <person name="Meyerdierks A."/>
            <person name="Storesund J.E."/>
            <person name="Kallscheuer N."/>
            <person name="Luecker S."/>
            <person name="Lage O.M."/>
            <person name="Pohl T."/>
            <person name="Merkel B.J."/>
            <person name="Hornburger P."/>
            <person name="Mueller R.-W."/>
            <person name="Bruemmer F."/>
            <person name="Labrenz M."/>
            <person name="Spormann A.M."/>
            <person name="Op den Camp H."/>
            <person name="Overmann J."/>
            <person name="Amann R."/>
            <person name="Jetten M.S.M."/>
            <person name="Mascher T."/>
            <person name="Medema M.H."/>
            <person name="Devos D.P."/>
            <person name="Kaster A.-K."/>
            <person name="Ovreas L."/>
            <person name="Rohde M."/>
            <person name="Galperin M.Y."/>
            <person name="Jogler C."/>
        </authorList>
    </citation>
    <scope>NUCLEOTIDE SEQUENCE [LARGE SCALE GENOMIC DNA]</scope>
    <source>
        <strain evidence="2 3">FF011L</strain>
    </source>
</reference>
<evidence type="ECO:0000256" key="1">
    <source>
        <dbReference type="SAM" id="MobiDB-lite"/>
    </source>
</evidence>
<feature type="compositionally biased region" description="Polar residues" evidence="1">
    <location>
        <begin position="9"/>
        <end position="20"/>
    </location>
</feature>
<feature type="region of interest" description="Disordered" evidence="1">
    <location>
        <begin position="1"/>
        <end position="23"/>
    </location>
</feature>
<dbReference type="InterPro" id="IPR009599">
    <property type="entry name" value="DUF1207"/>
</dbReference>
<dbReference type="KEGG" id="rml:FF011L_35860"/>
<proteinExistence type="predicted"/>
<gene>
    <name evidence="2" type="ORF">FF011L_35860</name>
</gene>
<dbReference type="Pfam" id="PF06727">
    <property type="entry name" value="DUF1207"/>
    <property type="match status" value="1"/>
</dbReference>